<comment type="caution">
    <text evidence="9">The sequence shown here is derived from an EMBL/GenBank/DDBJ whole genome shotgun (WGS) entry which is preliminary data.</text>
</comment>
<proteinExistence type="inferred from homology"/>
<dbReference type="Pfam" id="PF00482">
    <property type="entry name" value="T2SSF"/>
    <property type="match status" value="2"/>
</dbReference>
<dbReference type="PRINTS" id="PR00812">
    <property type="entry name" value="BCTERIALGSPF"/>
</dbReference>
<evidence type="ECO:0000256" key="6">
    <source>
        <dbReference type="ARBA" id="ARBA00023136"/>
    </source>
</evidence>
<reference evidence="9" key="1">
    <citation type="submission" date="2020-10" db="EMBL/GenBank/DDBJ databases">
        <authorList>
            <person name="Gilroy R."/>
        </authorList>
    </citation>
    <scope>NUCLEOTIDE SEQUENCE</scope>
    <source>
        <strain evidence="9">ChiSjej4B22-8148</strain>
    </source>
</reference>
<feature type="transmembrane region" description="Helical" evidence="7">
    <location>
        <begin position="140"/>
        <end position="169"/>
    </location>
</feature>
<keyword evidence="6 7" id="KW-0472">Membrane</keyword>
<organism evidence="9 10">
    <name type="scientific">Candidatus Choladousia intestinavium</name>
    <dbReference type="NCBI Taxonomy" id="2840727"/>
    <lineage>
        <taxon>Bacteria</taxon>
        <taxon>Bacillati</taxon>
        <taxon>Bacillota</taxon>
        <taxon>Clostridia</taxon>
        <taxon>Lachnospirales</taxon>
        <taxon>Lachnospiraceae</taxon>
        <taxon>Lachnospiraceae incertae sedis</taxon>
        <taxon>Candidatus Choladousia</taxon>
    </lineage>
</organism>
<protein>
    <submittedName>
        <fullName evidence="9">Type II secretion system F family protein</fullName>
    </submittedName>
</protein>
<name>A0A9D1AFE0_9FIRM</name>
<dbReference type="InterPro" id="IPR003004">
    <property type="entry name" value="GspF/PilC"/>
</dbReference>
<comment type="similarity">
    <text evidence="2">Belongs to the GSP F family.</text>
</comment>
<evidence type="ECO:0000256" key="3">
    <source>
        <dbReference type="ARBA" id="ARBA00022475"/>
    </source>
</evidence>
<feature type="transmembrane region" description="Helical" evidence="7">
    <location>
        <begin position="98"/>
        <end position="120"/>
    </location>
</feature>
<dbReference type="InterPro" id="IPR042094">
    <property type="entry name" value="T2SS_GspF_sf"/>
</dbReference>
<evidence type="ECO:0000256" key="1">
    <source>
        <dbReference type="ARBA" id="ARBA00004651"/>
    </source>
</evidence>
<evidence type="ECO:0000256" key="5">
    <source>
        <dbReference type="ARBA" id="ARBA00022989"/>
    </source>
</evidence>
<gene>
    <name evidence="9" type="ORF">IAB31_10630</name>
</gene>
<keyword evidence="5 7" id="KW-1133">Transmembrane helix</keyword>
<sequence>GQLAMILHAGISVLEGILILKEDAPGGEGTEILADIQESLETKGILWEALKDSGVFPEYAVHMTEVGERCGTLEEVFSSLSSYYEKEEALIKGIRDSLSYPAVMFAMLCGVLVVLAVKVMPVFNQVFQDLGTEMTGLPEAVLILGTVLGRYAAVFVCLLLAVILFLLYLCRTSRGKRLRARLLLLFPWARRISEEISRSNFAGGLSIAIKSGLDMEECLQLVASLTDNPDFSKKTQSAQTFLSQGQELAEALNHSGIFSGIHARMISIGFKTGQADTVLDRVAAECQDEVDERLQGAVSALEPILVAVLSVLVGLILLSVMLPLAGILSGIG</sequence>
<dbReference type="GO" id="GO:0005886">
    <property type="term" value="C:plasma membrane"/>
    <property type="evidence" value="ECO:0007669"/>
    <property type="project" value="UniProtKB-SubCell"/>
</dbReference>
<feature type="non-terminal residue" evidence="9">
    <location>
        <position position="1"/>
    </location>
</feature>
<dbReference type="Proteomes" id="UP000886757">
    <property type="component" value="Unassembled WGS sequence"/>
</dbReference>
<evidence type="ECO:0000256" key="4">
    <source>
        <dbReference type="ARBA" id="ARBA00022692"/>
    </source>
</evidence>
<keyword evidence="3" id="KW-1003">Cell membrane</keyword>
<accession>A0A9D1AFE0</accession>
<dbReference type="PANTHER" id="PTHR30012">
    <property type="entry name" value="GENERAL SECRETION PATHWAY PROTEIN"/>
    <property type="match status" value="1"/>
</dbReference>
<evidence type="ECO:0000259" key="8">
    <source>
        <dbReference type="Pfam" id="PF00482"/>
    </source>
</evidence>
<feature type="transmembrane region" description="Helical" evidence="7">
    <location>
        <begin position="304"/>
        <end position="331"/>
    </location>
</feature>
<feature type="domain" description="Type II secretion system protein GspF" evidence="8">
    <location>
        <begin position="2"/>
        <end position="121"/>
    </location>
</feature>
<evidence type="ECO:0000313" key="10">
    <source>
        <dbReference type="Proteomes" id="UP000886757"/>
    </source>
</evidence>
<dbReference type="PANTHER" id="PTHR30012:SF0">
    <property type="entry name" value="TYPE II SECRETION SYSTEM PROTEIN F-RELATED"/>
    <property type="match status" value="1"/>
</dbReference>
<dbReference type="EMBL" id="DVGK01000118">
    <property type="protein sequence ID" value="HIR14362.1"/>
    <property type="molecule type" value="Genomic_DNA"/>
</dbReference>
<keyword evidence="4 7" id="KW-0812">Transmembrane</keyword>
<evidence type="ECO:0000256" key="2">
    <source>
        <dbReference type="ARBA" id="ARBA00005745"/>
    </source>
</evidence>
<reference evidence="9" key="2">
    <citation type="journal article" date="2021" name="PeerJ">
        <title>Extensive microbial diversity within the chicken gut microbiome revealed by metagenomics and culture.</title>
        <authorList>
            <person name="Gilroy R."/>
            <person name="Ravi A."/>
            <person name="Getino M."/>
            <person name="Pursley I."/>
            <person name="Horton D.L."/>
            <person name="Alikhan N.F."/>
            <person name="Baker D."/>
            <person name="Gharbi K."/>
            <person name="Hall N."/>
            <person name="Watson M."/>
            <person name="Adriaenssens E.M."/>
            <person name="Foster-Nyarko E."/>
            <person name="Jarju S."/>
            <person name="Secka A."/>
            <person name="Antonio M."/>
            <person name="Oren A."/>
            <person name="Chaudhuri R.R."/>
            <person name="La Ragione R."/>
            <person name="Hildebrand F."/>
            <person name="Pallen M.J."/>
        </authorList>
    </citation>
    <scope>NUCLEOTIDE SEQUENCE</scope>
    <source>
        <strain evidence="9">ChiSjej4B22-8148</strain>
    </source>
</reference>
<dbReference type="Gene3D" id="1.20.81.30">
    <property type="entry name" value="Type II secretion system (T2SS), domain F"/>
    <property type="match status" value="2"/>
</dbReference>
<evidence type="ECO:0000256" key="7">
    <source>
        <dbReference type="SAM" id="Phobius"/>
    </source>
</evidence>
<dbReference type="AlphaFoldDB" id="A0A9D1AFE0"/>
<evidence type="ECO:0000313" key="9">
    <source>
        <dbReference type="EMBL" id="HIR14362.1"/>
    </source>
</evidence>
<comment type="subcellular location">
    <subcellularLocation>
        <location evidence="1">Cell membrane</location>
        <topology evidence="1">Multi-pass membrane protein</topology>
    </subcellularLocation>
</comment>
<feature type="domain" description="Type II secretion system protein GspF" evidence="8">
    <location>
        <begin position="205"/>
        <end position="323"/>
    </location>
</feature>
<dbReference type="InterPro" id="IPR018076">
    <property type="entry name" value="T2SS_GspF_dom"/>
</dbReference>